<comment type="caution">
    <text evidence="6">The sequence shown here is derived from an EMBL/GenBank/DDBJ whole genome shotgun (WGS) entry which is preliminary data.</text>
</comment>
<dbReference type="GO" id="GO:1902495">
    <property type="term" value="C:transmembrane transporter complex"/>
    <property type="evidence" value="ECO:0007669"/>
    <property type="project" value="UniProtKB-ARBA"/>
</dbReference>
<evidence type="ECO:0000313" key="7">
    <source>
        <dbReference type="Proteomes" id="UP000632858"/>
    </source>
</evidence>
<dbReference type="InterPro" id="IPR017871">
    <property type="entry name" value="ABC_transporter-like_CS"/>
</dbReference>
<evidence type="ECO:0000313" key="6">
    <source>
        <dbReference type="EMBL" id="GGF90595.1"/>
    </source>
</evidence>
<dbReference type="InterPro" id="IPR015854">
    <property type="entry name" value="ABC_transpr_LolD-like"/>
</dbReference>
<dbReference type="GO" id="GO:0005886">
    <property type="term" value="C:plasma membrane"/>
    <property type="evidence" value="ECO:0007669"/>
    <property type="project" value="TreeGrafter"/>
</dbReference>
<comment type="similarity">
    <text evidence="4">Belongs to the ABC transporter superfamily. Macrolide exporter (TC 3.A.1.122) family.</text>
</comment>
<dbReference type="InterPro" id="IPR027417">
    <property type="entry name" value="P-loop_NTPase"/>
</dbReference>
<keyword evidence="1" id="KW-0813">Transport</keyword>
<keyword evidence="2" id="KW-0547">Nucleotide-binding</keyword>
<dbReference type="GO" id="GO:0022857">
    <property type="term" value="F:transmembrane transporter activity"/>
    <property type="evidence" value="ECO:0007669"/>
    <property type="project" value="UniProtKB-ARBA"/>
</dbReference>
<dbReference type="InterPro" id="IPR003439">
    <property type="entry name" value="ABC_transporter-like_ATP-bd"/>
</dbReference>
<dbReference type="Pfam" id="PF00005">
    <property type="entry name" value="ABC_tran"/>
    <property type="match status" value="1"/>
</dbReference>
<reference evidence="6" key="2">
    <citation type="submission" date="2020-09" db="EMBL/GenBank/DDBJ databases">
        <authorList>
            <person name="Sun Q."/>
            <person name="Zhou Y."/>
        </authorList>
    </citation>
    <scope>NUCLEOTIDE SEQUENCE</scope>
    <source>
        <strain evidence="6">CGMCC 1.12726</strain>
    </source>
</reference>
<dbReference type="GO" id="GO:0016887">
    <property type="term" value="F:ATP hydrolysis activity"/>
    <property type="evidence" value="ECO:0007669"/>
    <property type="project" value="InterPro"/>
</dbReference>
<evidence type="ECO:0000256" key="4">
    <source>
        <dbReference type="ARBA" id="ARBA00038388"/>
    </source>
</evidence>
<gene>
    <name evidence="6" type="ORF">GCM10010960_10630</name>
</gene>
<proteinExistence type="inferred from homology"/>
<dbReference type="InterPro" id="IPR003593">
    <property type="entry name" value="AAA+_ATPase"/>
</dbReference>
<dbReference type="RefSeq" id="WP_188448554.1">
    <property type="nucleotide sequence ID" value="NZ_BMFO01000002.1"/>
</dbReference>
<keyword evidence="7" id="KW-1185">Reference proteome</keyword>
<reference evidence="6" key="1">
    <citation type="journal article" date="2014" name="Int. J. Syst. Evol. Microbiol.">
        <title>Complete genome sequence of Corynebacterium casei LMG S-19264T (=DSM 44701T), isolated from a smear-ripened cheese.</title>
        <authorList>
            <consortium name="US DOE Joint Genome Institute (JGI-PGF)"/>
            <person name="Walter F."/>
            <person name="Albersmeier A."/>
            <person name="Kalinowski J."/>
            <person name="Ruckert C."/>
        </authorList>
    </citation>
    <scope>NUCLEOTIDE SEQUENCE</scope>
    <source>
        <strain evidence="6">CGMCC 1.12726</strain>
    </source>
</reference>
<feature type="domain" description="ABC transporter" evidence="5">
    <location>
        <begin position="6"/>
        <end position="231"/>
    </location>
</feature>
<dbReference type="AlphaFoldDB" id="A0A917CKT6"/>
<dbReference type="SMART" id="SM00382">
    <property type="entry name" value="AAA"/>
    <property type="match status" value="1"/>
</dbReference>
<evidence type="ECO:0000256" key="1">
    <source>
        <dbReference type="ARBA" id="ARBA00022448"/>
    </source>
</evidence>
<evidence type="ECO:0000256" key="2">
    <source>
        <dbReference type="ARBA" id="ARBA00022741"/>
    </source>
</evidence>
<dbReference type="GO" id="GO:0005524">
    <property type="term" value="F:ATP binding"/>
    <property type="evidence" value="ECO:0007669"/>
    <property type="project" value="UniProtKB-KW"/>
</dbReference>
<dbReference type="CDD" id="cd03255">
    <property type="entry name" value="ABC_MJ0796_LolCDE_FtsE"/>
    <property type="match status" value="1"/>
</dbReference>
<evidence type="ECO:0000259" key="5">
    <source>
        <dbReference type="PROSITE" id="PS50893"/>
    </source>
</evidence>
<organism evidence="6 7">
    <name type="scientific">Arenimonas maotaiensis</name>
    <dbReference type="NCBI Taxonomy" id="1446479"/>
    <lineage>
        <taxon>Bacteria</taxon>
        <taxon>Pseudomonadati</taxon>
        <taxon>Pseudomonadota</taxon>
        <taxon>Gammaproteobacteria</taxon>
        <taxon>Lysobacterales</taxon>
        <taxon>Lysobacteraceae</taxon>
        <taxon>Arenimonas</taxon>
    </lineage>
</organism>
<keyword evidence="3 6" id="KW-0067">ATP-binding</keyword>
<dbReference type="FunFam" id="3.40.50.300:FF:000032">
    <property type="entry name" value="Export ABC transporter ATP-binding protein"/>
    <property type="match status" value="1"/>
</dbReference>
<dbReference type="PANTHER" id="PTHR24220">
    <property type="entry name" value="IMPORT ATP-BINDING PROTEIN"/>
    <property type="match status" value="1"/>
</dbReference>
<dbReference type="PANTHER" id="PTHR24220:SF86">
    <property type="entry name" value="ABC TRANSPORTER ABCH.1"/>
    <property type="match status" value="1"/>
</dbReference>
<dbReference type="Gene3D" id="3.40.50.300">
    <property type="entry name" value="P-loop containing nucleotide triphosphate hydrolases"/>
    <property type="match status" value="1"/>
</dbReference>
<dbReference type="SUPFAM" id="SSF52540">
    <property type="entry name" value="P-loop containing nucleoside triphosphate hydrolases"/>
    <property type="match status" value="1"/>
</dbReference>
<evidence type="ECO:0000256" key="3">
    <source>
        <dbReference type="ARBA" id="ARBA00022840"/>
    </source>
</evidence>
<dbReference type="Proteomes" id="UP000632858">
    <property type="component" value="Unassembled WGS sequence"/>
</dbReference>
<dbReference type="InterPro" id="IPR017911">
    <property type="entry name" value="MacB-like_ATP-bd"/>
</dbReference>
<dbReference type="PROSITE" id="PS00211">
    <property type="entry name" value="ABC_TRANSPORTER_1"/>
    <property type="match status" value="1"/>
</dbReference>
<accession>A0A917CKT6</accession>
<sequence>MTVPVIDIRGLGKVYAAGTEAEVVALKGVDLRVMPGEFIAIMGASGSGKSTLMNVLGCLDADYTGEYFCDGVDVRRLDKEQLAKLRLDKIGFVFQSFNLLSRMDALHNVMMPLGYAGIAPEARRPMAETALTAVGLGGRMGHRPGELSGGQQQRIAIARALVNRPPMILADEPTGALDSKTGAEILALFEQLKQQGHTIVLITHDEHVAAHADRVCLMRDGVLSESEQRHVA</sequence>
<dbReference type="PROSITE" id="PS50893">
    <property type="entry name" value="ABC_TRANSPORTER_2"/>
    <property type="match status" value="1"/>
</dbReference>
<name>A0A917CKT6_9GAMM</name>
<protein>
    <submittedName>
        <fullName evidence="6">Macrolide ABC transporter ATP-binding protein</fullName>
    </submittedName>
</protein>
<dbReference type="EMBL" id="BMFO01000002">
    <property type="protein sequence ID" value="GGF90595.1"/>
    <property type="molecule type" value="Genomic_DNA"/>
</dbReference>